<dbReference type="AlphaFoldDB" id="A0A6S6U2F9"/>
<gene>
    <name evidence="1" type="ORF">HELGO_WM22421</name>
</gene>
<dbReference type="EMBL" id="CACVAV010000331">
    <property type="protein sequence ID" value="CAA6821646.1"/>
    <property type="molecule type" value="Genomic_DNA"/>
</dbReference>
<evidence type="ECO:0000313" key="1">
    <source>
        <dbReference type="EMBL" id="CAA6821646.1"/>
    </source>
</evidence>
<accession>A0A6S6U2F9</accession>
<reference evidence="1" key="1">
    <citation type="submission" date="2020-01" db="EMBL/GenBank/DDBJ databases">
        <authorList>
            <person name="Meier V. D."/>
            <person name="Meier V D."/>
        </authorList>
    </citation>
    <scope>NUCLEOTIDE SEQUENCE</scope>
    <source>
        <strain evidence="1">HLG_WM_MAG_08</strain>
    </source>
</reference>
<organism evidence="1">
    <name type="scientific">uncultured Thiotrichaceae bacterium</name>
    <dbReference type="NCBI Taxonomy" id="298394"/>
    <lineage>
        <taxon>Bacteria</taxon>
        <taxon>Pseudomonadati</taxon>
        <taxon>Pseudomonadota</taxon>
        <taxon>Gammaproteobacteria</taxon>
        <taxon>Thiotrichales</taxon>
        <taxon>Thiotrichaceae</taxon>
        <taxon>environmental samples</taxon>
    </lineage>
</organism>
<proteinExistence type="predicted"/>
<name>A0A6S6U2F9_9GAMM</name>
<protein>
    <submittedName>
        <fullName evidence="1">Uncharacterized protein</fullName>
    </submittedName>
</protein>
<sequence>MTQLIKIKRMHSYAVQLTVTAFCILLCSYILSVHAGEQRSVDTSFATPAELSVLSKPSFGKVISANGKSLQLDINLSKKLLIADSAIKWQIQRSGKTIRELKGSHYSVKLPGGLYKVRLQVGKYQAEKQVMLQAGQKIQPYFQVDIGRLQVSADHPVDWEIKGPGNRVYRINDKQSVNEILPVGRYQVKAILPALAQEQVIDVQSGQYVMQHLAMPLGKVNLMAIRNNQPLLQAMKWEVFRLEKNNRHKIGEYHLHFESINVPPGQYEAVARHQDKTSKRRFWVQKETTNRVVLVME</sequence>